<dbReference type="PIRSF" id="PIRSF000709">
    <property type="entry name" value="6PFK_2-Ptase"/>
    <property type="match status" value="1"/>
</dbReference>
<dbReference type="Gene3D" id="3.40.50.300">
    <property type="entry name" value="P-loop containing nucleotide triphosphate hydrolases"/>
    <property type="match status" value="1"/>
</dbReference>
<proteinExistence type="predicted"/>
<evidence type="ECO:0000256" key="2">
    <source>
        <dbReference type="ARBA" id="ARBA00022840"/>
    </source>
</evidence>
<evidence type="ECO:0000313" key="6">
    <source>
        <dbReference type="Proteomes" id="UP000078348"/>
    </source>
</evidence>
<dbReference type="Pfam" id="PF00300">
    <property type="entry name" value="His_Phos_1"/>
    <property type="match status" value="1"/>
</dbReference>
<keyword evidence="5" id="KW-0418">Kinase</keyword>
<comment type="caution">
    <text evidence="5">The sequence shown here is derived from an EMBL/GenBank/DDBJ whole genome shotgun (WGS) entry which is preliminary data.</text>
</comment>
<evidence type="ECO:0000313" key="5">
    <source>
        <dbReference type="EMBL" id="OAO12176.1"/>
    </source>
</evidence>
<dbReference type="EMBL" id="LXWW01000560">
    <property type="protein sequence ID" value="OAO12176.1"/>
    <property type="molecule type" value="Genomic_DNA"/>
</dbReference>
<name>A0A196S737_BLAHN</name>
<dbReference type="Proteomes" id="UP000078348">
    <property type="component" value="Unassembled WGS sequence"/>
</dbReference>
<dbReference type="PANTHER" id="PTHR10606">
    <property type="entry name" value="6-PHOSPHOFRUCTO-2-KINASE/FRUCTOSE-2,6-BISPHOSPHATASE"/>
    <property type="match status" value="1"/>
</dbReference>
<keyword evidence="6" id="KW-1185">Reference proteome</keyword>
<evidence type="ECO:0000256" key="1">
    <source>
        <dbReference type="ARBA" id="ARBA00022741"/>
    </source>
</evidence>
<evidence type="ECO:0000256" key="3">
    <source>
        <dbReference type="PIRSR" id="PIRSR613078-2"/>
    </source>
</evidence>
<dbReference type="GO" id="GO:0006003">
    <property type="term" value="P:fructose 2,6-bisphosphate metabolic process"/>
    <property type="evidence" value="ECO:0007669"/>
    <property type="project" value="InterPro"/>
</dbReference>
<evidence type="ECO:0000259" key="4">
    <source>
        <dbReference type="Pfam" id="PF01591"/>
    </source>
</evidence>
<dbReference type="CDD" id="cd07067">
    <property type="entry name" value="HP_PGM_like"/>
    <property type="match status" value="1"/>
</dbReference>
<dbReference type="InterPro" id="IPR003094">
    <property type="entry name" value="6Pfruct_kin"/>
</dbReference>
<dbReference type="InterPro" id="IPR027417">
    <property type="entry name" value="P-loop_NTPase"/>
</dbReference>
<dbReference type="AlphaFoldDB" id="A0A196S737"/>
<dbReference type="InterPro" id="IPR013078">
    <property type="entry name" value="His_Pase_superF_clade-1"/>
</dbReference>
<reference evidence="5 6" key="1">
    <citation type="submission" date="2016-05" db="EMBL/GenBank/DDBJ databases">
        <title>Nuclear genome of Blastocystis sp. subtype 1 NandII.</title>
        <authorList>
            <person name="Gentekaki E."/>
            <person name="Curtis B."/>
            <person name="Stairs C."/>
            <person name="Eme L."/>
            <person name="Herman E."/>
            <person name="Klimes V."/>
            <person name="Arias M.C."/>
            <person name="Elias M."/>
            <person name="Hilliou F."/>
            <person name="Klute M."/>
            <person name="Malik S.-B."/>
            <person name="Pightling A."/>
            <person name="Rachubinski R."/>
            <person name="Salas D."/>
            <person name="Schlacht A."/>
            <person name="Suga H."/>
            <person name="Archibald J."/>
            <person name="Ball S.G."/>
            <person name="Clark G."/>
            <person name="Dacks J."/>
            <person name="Van Der Giezen M."/>
            <person name="Tsaousis A."/>
            <person name="Roger A."/>
        </authorList>
    </citation>
    <scope>NUCLEOTIDE SEQUENCE [LARGE SCALE GENOMIC DNA]</scope>
    <source>
        <strain evidence="6">ATCC 50177 / NandII</strain>
    </source>
</reference>
<protein>
    <submittedName>
        <fullName evidence="5">6-phosphofructo-2-kinase/fructose-2, 6-biphosphatase</fullName>
    </submittedName>
</protein>
<dbReference type="GO" id="GO:0005524">
    <property type="term" value="F:ATP binding"/>
    <property type="evidence" value="ECO:0007669"/>
    <property type="project" value="UniProtKB-KW"/>
</dbReference>
<dbReference type="InterPro" id="IPR013079">
    <property type="entry name" value="6Phosfructo_kin"/>
</dbReference>
<dbReference type="SUPFAM" id="SSF53254">
    <property type="entry name" value="Phosphoglycerate mutase-like"/>
    <property type="match status" value="1"/>
</dbReference>
<feature type="binding site" evidence="3">
    <location>
        <begin position="257"/>
        <end position="264"/>
    </location>
    <ligand>
        <name>substrate</name>
    </ligand>
</feature>
<dbReference type="Gene3D" id="3.40.50.1240">
    <property type="entry name" value="Phosphoglycerate mutase-like"/>
    <property type="match status" value="1"/>
</dbReference>
<dbReference type="GO" id="GO:0003873">
    <property type="term" value="F:6-phosphofructo-2-kinase activity"/>
    <property type="evidence" value="ECO:0007669"/>
    <property type="project" value="InterPro"/>
</dbReference>
<feature type="domain" description="6-phosphofructo-2-kinase" evidence="4">
    <location>
        <begin position="35"/>
        <end position="248"/>
    </location>
</feature>
<keyword evidence="2" id="KW-0067">ATP-binding</keyword>
<organism evidence="5 6">
    <name type="scientific">Blastocystis sp. subtype 1 (strain ATCC 50177 / NandII)</name>
    <dbReference type="NCBI Taxonomy" id="478820"/>
    <lineage>
        <taxon>Eukaryota</taxon>
        <taxon>Sar</taxon>
        <taxon>Stramenopiles</taxon>
        <taxon>Bigyra</taxon>
        <taxon>Opalozoa</taxon>
        <taxon>Opalinata</taxon>
        <taxon>Blastocystidae</taxon>
        <taxon>Blastocystis</taxon>
    </lineage>
</organism>
<accession>A0A196S737</accession>
<dbReference type="STRING" id="478820.A0A196S737"/>
<sequence>MGGCRCEDSPSVPFPCRDMDYDVAGMDNEGGTRLGSKLLICMIGLSGCGKTFVAHRIRKFLTWKGYNAKYISSAEMRVKNFPQYASPPPEFFDDSIPEYESIRRRCIDLAFEEIIAFLEGNGQIAIFDGSNLTKSRRDQINGLIKDHPLINPPIWIEMRVKSDEIMMKRFDKHKQQSLEYLGYDMEKAKREHFKRITFQRAHYDRIEEEDAIYCIVEIGDADNKRYLVNNVRGYLPTTIISFVMNLHPEARPIFFSRHGQSVYNLEDRIGGDSSLTEYGLQYARKLGQRIAELEELPASRLVVWTSCLKRTQETAQFIRCRHRVRWQALNEIAGGMCEDLTYKEMEERFPELAELRRRDKLGFRYPQGESYIDIIDRLQPVVFELERCTQPIIVVSHQAVLRCLLAYFLDIPREKIPFFQIPFHTLIRIEPRDCSYDEERMPLHPLDVYDEIPKKMEEMEQLHILNKWRKKISK</sequence>
<dbReference type="SMART" id="SM00855">
    <property type="entry name" value="PGAM"/>
    <property type="match status" value="1"/>
</dbReference>
<feature type="binding site" evidence="3">
    <location>
        <position position="310"/>
    </location>
    <ligand>
        <name>substrate</name>
    </ligand>
</feature>
<keyword evidence="5" id="KW-0808">Transferase</keyword>
<dbReference type="GO" id="GO:0006000">
    <property type="term" value="P:fructose metabolic process"/>
    <property type="evidence" value="ECO:0007669"/>
    <property type="project" value="InterPro"/>
</dbReference>
<dbReference type="GO" id="GO:0004331">
    <property type="term" value="F:fructose-2,6-bisphosphate 2-phosphatase activity"/>
    <property type="evidence" value="ECO:0007669"/>
    <property type="project" value="TreeGrafter"/>
</dbReference>
<dbReference type="PANTHER" id="PTHR10606:SF44">
    <property type="entry name" value="6-PHOSPHOFRUCTO 2-KINASE_FRUCTOSE 2,6-BISPHOSPHATASE LONG FORM"/>
    <property type="match status" value="1"/>
</dbReference>
<gene>
    <name evidence="5" type="ORF">AV274_6159</name>
</gene>
<keyword evidence="1" id="KW-0547">Nucleotide-binding</keyword>
<dbReference type="PRINTS" id="PR00991">
    <property type="entry name" value="6PFRUCTKNASE"/>
</dbReference>
<dbReference type="InterPro" id="IPR029033">
    <property type="entry name" value="His_PPase_superfam"/>
</dbReference>
<dbReference type="Pfam" id="PF01591">
    <property type="entry name" value="6PF2K"/>
    <property type="match status" value="1"/>
</dbReference>
<dbReference type="SUPFAM" id="SSF52540">
    <property type="entry name" value="P-loop containing nucleoside triphosphate hydrolases"/>
    <property type="match status" value="1"/>
</dbReference>
<dbReference type="OrthoDB" id="267323at2759"/>
<dbReference type="GO" id="GO:0005829">
    <property type="term" value="C:cytosol"/>
    <property type="evidence" value="ECO:0007669"/>
    <property type="project" value="TreeGrafter"/>
</dbReference>